<accession>A0ABD1JAA2</accession>
<name>A0ABD1JAA2_9TELE</name>
<dbReference type="SMART" id="SM00195">
    <property type="entry name" value="DSPc"/>
    <property type="match status" value="1"/>
</dbReference>
<dbReference type="InterPro" id="IPR000387">
    <property type="entry name" value="Tyr_Pase_dom"/>
</dbReference>
<dbReference type="PANTHER" id="PTHR10159:SF529">
    <property type="entry name" value="TYROSINE-PROTEIN PHOSPHATASE DOMAIN-CONTAINING PROTEIN"/>
    <property type="match status" value="1"/>
</dbReference>
<organism evidence="8 9">
    <name type="scientific">Coilia grayii</name>
    <name type="common">Gray's grenadier anchovy</name>
    <dbReference type="NCBI Taxonomy" id="363190"/>
    <lineage>
        <taxon>Eukaryota</taxon>
        <taxon>Metazoa</taxon>
        <taxon>Chordata</taxon>
        <taxon>Craniata</taxon>
        <taxon>Vertebrata</taxon>
        <taxon>Euteleostomi</taxon>
        <taxon>Actinopterygii</taxon>
        <taxon>Neopterygii</taxon>
        <taxon>Teleostei</taxon>
        <taxon>Clupei</taxon>
        <taxon>Clupeiformes</taxon>
        <taxon>Clupeoidei</taxon>
        <taxon>Engraulidae</taxon>
        <taxon>Coilinae</taxon>
        <taxon>Coilia</taxon>
    </lineage>
</organism>
<evidence type="ECO:0000256" key="1">
    <source>
        <dbReference type="ARBA" id="ARBA00008601"/>
    </source>
</evidence>
<evidence type="ECO:0000313" key="9">
    <source>
        <dbReference type="Proteomes" id="UP001591681"/>
    </source>
</evidence>
<evidence type="ECO:0000259" key="6">
    <source>
        <dbReference type="PROSITE" id="PS50054"/>
    </source>
</evidence>
<proteinExistence type="inferred from homology"/>
<feature type="transmembrane region" description="Helical" evidence="5">
    <location>
        <begin position="13"/>
        <end position="31"/>
    </location>
</feature>
<evidence type="ECO:0000256" key="3">
    <source>
        <dbReference type="ARBA" id="ARBA00022801"/>
    </source>
</evidence>
<dbReference type="InterPro" id="IPR036873">
    <property type="entry name" value="Rhodanese-like_dom_sf"/>
</dbReference>
<keyword evidence="5" id="KW-0812">Transmembrane</keyword>
<dbReference type="Gene3D" id="3.90.190.10">
    <property type="entry name" value="Protein tyrosine phosphatase superfamily"/>
    <property type="match status" value="1"/>
</dbReference>
<protein>
    <recommendedName>
        <fullName evidence="2">protein-tyrosine-phosphatase</fullName>
        <ecNumber evidence="2">3.1.3.48</ecNumber>
    </recommendedName>
</protein>
<dbReference type="CDD" id="cd14498">
    <property type="entry name" value="DSP"/>
    <property type="match status" value="1"/>
</dbReference>
<dbReference type="InterPro" id="IPR016130">
    <property type="entry name" value="Tyr_Pase_AS"/>
</dbReference>
<keyword evidence="3" id="KW-0378">Hydrolase</keyword>
<dbReference type="GO" id="GO:0004725">
    <property type="term" value="F:protein tyrosine phosphatase activity"/>
    <property type="evidence" value="ECO:0007669"/>
    <property type="project" value="UniProtKB-EC"/>
</dbReference>
<dbReference type="Proteomes" id="UP001591681">
    <property type="component" value="Unassembled WGS sequence"/>
</dbReference>
<dbReference type="PROSITE" id="PS50056">
    <property type="entry name" value="TYR_PHOSPHATASE_2"/>
    <property type="match status" value="1"/>
</dbReference>
<evidence type="ECO:0000259" key="7">
    <source>
        <dbReference type="PROSITE" id="PS50056"/>
    </source>
</evidence>
<dbReference type="SUPFAM" id="SSF52799">
    <property type="entry name" value="(Phosphotyrosine protein) phosphatases II"/>
    <property type="match status" value="1"/>
</dbReference>
<dbReference type="InterPro" id="IPR000340">
    <property type="entry name" value="Dual-sp_phosphatase_cat-dom"/>
</dbReference>
<keyword evidence="5" id="KW-1133">Transmembrane helix</keyword>
<dbReference type="PROSITE" id="PS00383">
    <property type="entry name" value="TYR_PHOSPHATASE_1"/>
    <property type="match status" value="1"/>
</dbReference>
<dbReference type="EMBL" id="JBHFQA010000018">
    <property type="protein sequence ID" value="KAL2083641.1"/>
    <property type="molecule type" value="Genomic_DNA"/>
</dbReference>
<comment type="caution">
    <text evidence="8">The sequence shown here is derived from an EMBL/GenBank/DDBJ whole genome shotgun (WGS) entry which is preliminary data.</text>
</comment>
<evidence type="ECO:0000256" key="2">
    <source>
        <dbReference type="ARBA" id="ARBA00013064"/>
    </source>
</evidence>
<dbReference type="EC" id="3.1.3.48" evidence="2"/>
<reference evidence="8 9" key="1">
    <citation type="submission" date="2024-09" db="EMBL/GenBank/DDBJ databases">
        <title>A chromosome-level genome assembly of Gray's grenadier anchovy, Coilia grayii.</title>
        <authorList>
            <person name="Fu Z."/>
        </authorList>
    </citation>
    <scope>NUCLEOTIDE SEQUENCE [LARGE SCALE GENOMIC DNA]</scope>
    <source>
        <strain evidence="8">G4</strain>
        <tissue evidence="8">Muscle</tissue>
    </source>
</reference>
<dbReference type="PROSITE" id="PS50054">
    <property type="entry name" value="TYR_PHOSPHATASE_DUAL"/>
    <property type="match status" value="1"/>
</dbReference>
<keyword evidence="4" id="KW-0904">Protein phosphatase</keyword>
<comment type="similarity">
    <text evidence="1">Belongs to the protein-tyrosine phosphatase family. Non-receptor class dual specificity subfamily.</text>
</comment>
<dbReference type="AlphaFoldDB" id="A0ABD1JAA2"/>
<dbReference type="Pfam" id="PF00782">
    <property type="entry name" value="DSPc"/>
    <property type="match status" value="1"/>
</dbReference>
<dbReference type="InterPro" id="IPR029021">
    <property type="entry name" value="Prot-tyrosine_phosphatase-like"/>
</dbReference>
<evidence type="ECO:0000313" key="8">
    <source>
        <dbReference type="EMBL" id="KAL2083641.1"/>
    </source>
</evidence>
<evidence type="ECO:0000256" key="4">
    <source>
        <dbReference type="ARBA" id="ARBA00022912"/>
    </source>
</evidence>
<feature type="domain" description="Tyrosine-protein phosphatase" evidence="6">
    <location>
        <begin position="246"/>
        <end position="393"/>
    </location>
</feature>
<dbReference type="InterPro" id="IPR020422">
    <property type="entry name" value="TYR_PHOSPHATASE_DUAL_dom"/>
</dbReference>
<evidence type="ECO:0000256" key="5">
    <source>
        <dbReference type="SAM" id="Phobius"/>
    </source>
</evidence>
<keyword evidence="5" id="KW-0472">Membrane</keyword>
<feature type="domain" description="Tyrosine specific protein phosphatases" evidence="7">
    <location>
        <begin position="315"/>
        <end position="371"/>
    </location>
</feature>
<sequence>MCLRAFIFGSHRLFFFLNIFVLFPVGLFFFYKRTHYRVDKSRIVPSILTRRASSKHAAPCREVNGTANCSNSNTLPPFVSAESTSEEGLLVPATPERANIQRGYVTPQQVYNLLNAEAGQPALHDPNYILILDCRSAERYKQSHLVTARASVTVMHPELGCLISCVQLQEFSIILLYAEEGHSPVGSEEARHDSMPLQRCFFQLSTLGMDPVILLGGYSAFHSLYPFLCTPRMILLESERRSLTIYPSEILEGALYQGSAAQAHDYRIIKNLHITHVVNATAESTDAFPSVVRYLRLRLNDDAQQDLSEALPAASRFIARALRGSPGVPGGRVLVHCSLGRSRSSVLTLAFLMEQRCWSLLHAFRWLKERRGCAAPNAGFLRQLSDYEEQLFGERLTSLDDIRL</sequence>
<dbReference type="PANTHER" id="PTHR10159">
    <property type="entry name" value="DUAL SPECIFICITY PROTEIN PHOSPHATASE"/>
    <property type="match status" value="1"/>
</dbReference>
<dbReference type="SUPFAM" id="SSF52821">
    <property type="entry name" value="Rhodanese/Cell cycle control phosphatase"/>
    <property type="match status" value="1"/>
</dbReference>
<keyword evidence="9" id="KW-1185">Reference proteome</keyword>
<gene>
    <name evidence="8" type="ORF">ACEWY4_021414</name>
</gene>